<keyword evidence="5" id="KW-1185">Reference proteome</keyword>
<evidence type="ECO:0000313" key="5">
    <source>
        <dbReference type="Proteomes" id="UP001274896"/>
    </source>
</evidence>
<dbReference type="CDD" id="cd07379">
    <property type="entry name" value="MPP_239FB"/>
    <property type="match status" value="1"/>
</dbReference>
<comment type="caution">
    <text evidence="4">The sequence shown here is derived from an EMBL/GenBank/DDBJ whole genome shotgun (WGS) entry which is preliminary data.</text>
</comment>
<reference evidence="4" key="1">
    <citation type="submission" date="2023-06" db="EMBL/GenBank/DDBJ databases">
        <title>Male Hemibagrus guttatus genome.</title>
        <authorList>
            <person name="Bian C."/>
        </authorList>
    </citation>
    <scope>NUCLEOTIDE SEQUENCE</scope>
    <source>
        <strain evidence="4">Male_cb2023</strain>
        <tissue evidence="4">Muscle</tissue>
    </source>
</reference>
<protein>
    <recommendedName>
        <fullName evidence="3">Calcineurin-like phosphoesterase domain-containing protein</fullName>
    </recommendedName>
</protein>
<sequence>GGASGSKVLPCSPRPPPLHGSQISDYPITAVSDTLAEELGAFGADGKKGSGVMARRGSSHSKVTITVDEYSSNPTQAFTHYNINQSRFQPPHVHISKAGSFMVNIPESTFRYTARPSQHPRLRAVKSFRFRWFRFESTHERILVPSFTYFPERQDAAENRVEPIPYDAPKPASHTRFVCVSDTHSRTDGIQMPYGDVLLHTGDFTELGLPSEVKKFNDWLGGLPYEYKVVIAGNHELTFDKDFMADLVKQDYYRFPSVSKLRPEDFDNVQSLLTNCIYLQDSEITIKGFRIYGTPWTPWFNGWGFNLPRGQSLLDKWNQIPEDIDILMTHGPPLGFRDWVPKELQRVGCVELLNTVQRRVRPKLHVYGGIHEGYGLMTDGYTTFINSSTCTVSFQPTNPPIVFDLPNPGSS</sequence>
<dbReference type="Gene3D" id="3.60.21.10">
    <property type="match status" value="1"/>
</dbReference>
<accession>A0AAE0QZJ9</accession>
<dbReference type="PANTHER" id="PTHR12905">
    <property type="entry name" value="METALLOPHOSPHOESTERASE"/>
    <property type="match status" value="1"/>
</dbReference>
<feature type="region of interest" description="Disordered" evidence="2">
    <location>
        <begin position="1"/>
        <end position="24"/>
    </location>
</feature>
<proteinExistence type="inferred from homology"/>
<evidence type="ECO:0000313" key="4">
    <source>
        <dbReference type="EMBL" id="KAK3536017.1"/>
    </source>
</evidence>
<dbReference type="InterPro" id="IPR029052">
    <property type="entry name" value="Metallo-depent_PP-like"/>
</dbReference>
<organism evidence="4 5">
    <name type="scientific">Hemibagrus guttatus</name>
    <dbReference type="NCBI Taxonomy" id="175788"/>
    <lineage>
        <taxon>Eukaryota</taxon>
        <taxon>Metazoa</taxon>
        <taxon>Chordata</taxon>
        <taxon>Craniata</taxon>
        <taxon>Vertebrata</taxon>
        <taxon>Euteleostomi</taxon>
        <taxon>Actinopterygii</taxon>
        <taxon>Neopterygii</taxon>
        <taxon>Teleostei</taxon>
        <taxon>Ostariophysi</taxon>
        <taxon>Siluriformes</taxon>
        <taxon>Bagridae</taxon>
        <taxon>Hemibagrus</taxon>
    </lineage>
</organism>
<dbReference type="PANTHER" id="PTHR12905:SF13">
    <property type="entry name" value="METALLOPHOSPHOESTERASE MPPED2"/>
    <property type="match status" value="1"/>
</dbReference>
<dbReference type="EMBL" id="JAUCMX010000009">
    <property type="protein sequence ID" value="KAK3536017.1"/>
    <property type="molecule type" value="Genomic_DNA"/>
</dbReference>
<evidence type="ECO:0000259" key="3">
    <source>
        <dbReference type="Pfam" id="PF00149"/>
    </source>
</evidence>
<dbReference type="SUPFAM" id="SSF56300">
    <property type="entry name" value="Metallo-dependent phosphatases"/>
    <property type="match status" value="1"/>
</dbReference>
<dbReference type="InterPro" id="IPR051693">
    <property type="entry name" value="UPF0046_metallophosphoest"/>
</dbReference>
<comment type="similarity">
    <text evidence="1">Belongs to the UPF0046 family.</text>
</comment>
<name>A0AAE0QZJ9_9TELE</name>
<gene>
    <name evidence="4" type="ORF">QTP70_025283</name>
</gene>
<feature type="non-terminal residue" evidence="4">
    <location>
        <position position="411"/>
    </location>
</feature>
<evidence type="ECO:0000256" key="2">
    <source>
        <dbReference type="SAM" id="MobiDB-lite"/>
    </source>
</evidence>
<feature type="domain" description="Calcineurin-like phosphoesterase" evidence="3">
    <location>
        <begin position="176"/>
        <end position="372"/>
    </location>
</feature>
<dbReference type="AlphaFoldDB" id="A0AAE0QZJ9"/>
<dbReference type="Proteomes" id="UP001274896">
    <property type="component" value="Unassembled WGS sequence"/>
</dbReference>
<dbReference type="InterPro" id="IPR004843">
    <property type="entry name" value="Calcineurin-like_PHP"/>
</dbReference>
<dbReference type="GO" id="GO:0016787">
    <property type="term" value="F:hydrolase activity"/>
    <property type="evidence" value="ECO:0007669"/>
    <property type="project" value="InterPro"/>
</dbReference>
<dbReference type="Pfam" id="PF00149">
    <property type="entry name" value="Metallophos"/>
    <property type="match status" value="1"/>
</dbReference>
<evidence type="ECO:0000256" key="1">
    <source>
        <dbReference type="ARBA" id="ARBA00007993"/>
    </source>
</evidence>